<dbReference type="InterPro" id="IPR000801">
    <property type="entry name" value="Esterase-like"/>
</dbReference>
<gene>
    <name evidence="1" type="ORF">NMU03_09225</name>
</gene>
<accession>A0ABY5HYU9</accession>
<name>A0ABY5HYU9_9FIRM</name>
<evidence type="ECO:0000313" key="1">
    <source>
        <dbReference type="EMBL" id="UTY37900.1"/>
    </source>
</evidence>
<organism evidence="1 2">
    <name type="scientific">Allocoprobacillus halotolerans</name>
    <dbReference type="NCBI Taxonomy" id="2944914"/>
    <lineage>
        <taxon>Bacteria</taxon>
        <taxon>Bacillati</taxon>
        <taxon>Bacillota</taxon>
        <taxon>Erysipelotrichia</taxon>
        <taxon>Erysipelotrichales</taxon>
        <taxon>Erysipelotrichaceae</taxon>
        <taxon>Allocoprobacillus</taxon>
    </lineage>
</organism>
<dbReference type="PANTHER" id="PTHR48098">
    <property type="entry name" value="ENTEROCHELIN ESTERASE-RELATED"/>
    <property type="match status" value="1"/>
</dbReference>
<dbReference type="Gene3D" id="3.40.50.1820">
    <property type="entry name" value="alpha/beta hydrolase"/>
    <property type="match status" value="1"/>
</dbReference>
<dbReference type="InterPro" id="IPR050583">
    <property type="entry name" value="Mycobacterial_A85_antigen"/>
</dbReference>
<dbReference type="SUPFAM" id="SSF53474">
    <property type="entry name" value="alpha/beta-Hydrolases"/>
    <property type="match status" value="1"/>
</dbReference>
<dbReference type="InterPro" id="IPR029058">
    <property type="entry name" value="AB_hydrolase_fold"/>
</dbReference>
<dbReference type="RefSeq" id="WP_290137857.1">
    <property type="nucleotide sequence ID" value="NZ_CP101620.1"/>
</dbReference>
<reference evidence="1" key="1">
    <citation type="submission" date="2022-07" db="EMBL/GenBank/DDBJ databases">
        <title>Faecal culturing of patients with breast cancer.</title>
        <authorList>
            <person name="Teng N.M.Y."/>
            <person name="Kiu R."/>
            <person name="Evans R."/>
            <person name="Baker D.J."/>
            <person name="Zenner C."/>
            <person name="Robinson S.D."/>
            <person name="Hall L.J."/>
        </authorList>
    </citation>
    <scope>NUCLEOTIDE SEQUENCE</scope>
    <source>
        <strain evidence="1">LH1062</strain>
    </source>
</reference>
<protein>
    <submittedName>
        <fullName evidence="1">Alpha/beta fold hydrolase</fullName>
    </submittedName>
</protein>
<dbReference type="GO" id="GO:0016787">
    <property type="term" value="F:hydrolase activity"/>
    <property type="evidence" value="ECO:0007669"/>
    <property type="project" value="UniProtKB-KW"/>
</dbReference>
<dbReference type="Proteomes" id="UP001060112">
    <property type="component" value="Chromosome"/>
</dbReference>
<dbReference type="EMBL" id="CP101620">
    <property type="protein sequence ID" value="UTY37900.1"/>
    <property type="molecule type" value="Genomic_DNA"/>
</dbReference>
<dbReference type="Pfam" id="PF00756">
    <property type="entry name" value="Esterase"/>
    <property type="match status" value="1"/>
</dbReference>
<dbReference type="PANTHER" id="PTHR48098:SF6">
    <property type="entry name" value="FERRI-BACILLIBACTIN ESTERASE BESA"/>
    <property type="match status" value="1"/>
</dbReference>
<sequence length="265" mass="31568">MFVSFCFPMKTLQREREITVYLPDDYYQKSKDYPVLYIQDGQNAFFDYTSYSGVSWGFLEYVKATKMDIILVALPCNEEGFKRMDEYGPWPIHEVLSYQETQQKGMIIGGEGKEYINWLKDELKPYIDRRFRTQKDNTGIVGSSMGAVISAYAAFQYPQVFKKCAALSTAFWFYVDEFIDIIENQQYDQDNRFYLDLGEFESGDDRVINQWYIESNQEIYEHLEPKVEHLQVHYFEGAHHNESEWRQRVPLFMSFLYEEDELCIE</sequence>
<keyword evidence="1" id="KW-0378">Hydrolase</keyword>
<proteinExistence type="predicted"/>
<evidence type="ECO:0000313" key="2">
    <source>
        <dbReference type="Proteomes" id="UP001060112"/>
    </source>
</evidence>
<keyword evidence="2" id="KW-1185">Reference proteome</keyword>